<dbReference type="PRINTS" id="PR00449">
    <property type="entry name" value="RASTRNSFRMNG"/>
</dbReference>
<dbReference type="GO" id="GO:0005634">
    <property type="term" value="C:nucleus"/>
    <property type="evidence" value="ECO:0007669"/>
    <property type="project" value="UniProtKB-SubCell"/>
</dbReference>
<dbReference type="AlphaFoldDB" id="A0A9W8M1X7"/>
<evidence type="ECO:0000313" key="9">
    <source>
        <dbReference type="Proteomes" id="UP001139887"/>
    </source>
</evidence>
<dbReference type="Gene3D" id="3.40.50.300">
    <property type="entry name" value="P-loop containing nucleotide triphosphate hydrolases"/>
    <property type="match status" value="1"/>
</dbReference>
<dbReference type="InterPro" id="IPR027417">
    <property type="entry name" value="P-loop_NTPase"/>
</dbReference>
<dbReference type="Pfam" id="PF03029">
    <property type="entry name" value="ATP_bind_1"/>
    <property type="match status" value="1"/>
</dbReference>
<sequence length="310" mass="34945">MSSGKASDTAPTDTVQGGPVNIIMIGMAGSGKTTLMQRINAHLHERKQSPYVVNLDPAVSKLPFQANIDIRDTVDYKQVMSEYNLGPNGGILTSLNLFTTKLDQVMQIIEKRAASTKYFLYDTPGQIEIFTWSASGAIISNTLAATYPTVVVYVVDTPRTASPATFMSNMMYACSILYKTQLPFLLAFNKTDVVSHEFAVNWMSDFEAFQQALSRQEECFMNSLMQSMSLVLDEFYSHLRVCGVSAMTGQGMDHFFEQIQDAVREYHEEFKPNLQKQIEQKRIKEQQQKEEHLKRLMDDLAVSEGKQVDL</sequence>
<comment type="caution">
    <text evidence="8">The sequence shown here is derived from an EMBL/GenBank/DDBJ whole genome shotgun (WGS) entry which is preliminary data.</text>
</comment>
<keyword evidence="3" id="KW-0597">Phosphoprotein</keyword>
<comment type="subunit">
    <text evidence="7">Binds to RNA polymerase II.</text>
</comment>
<keyword evidence="4 7" id="KW-0547">Nucleotide-binding</keyword>
<accession>A0A9W8M1X7</accession>
<evidence type="ECO:0000256" key="4">
    <source>
        <dbReference type="ARBA" id="ARBA00022741"/>
    </source>
</evidence>
<dbReference type="GO" id="GO:0005525">
    <property type="term" value="F:GTP binding"/>
    <property type="evidence" value="ECO:0007669"/>
    <property type="project" value="UniProtKB-KW"/>
</dbReference>
<reference evidence="8" key="1">
    <citation type="submission" date="2022-07" db="EMBL/GenBank/DDBJ databases">
        <title>Phylogenomic reconstructions and comparative analyses of Kickxellomycotina fungi.</title>
        <authorList>
            <person name="Reynolds N.K."/>
            <person name="Stajich J.E."/>
            <person name="Barry K."/>
            <person name="Grigoriev I.V."/>
            <person name="Crous P."/>
            <person name="Smith M.E."/>
        </authorList>
    </citation>
    <scope>NUCLEOTIDE SEQUENCE</scope>
    <source>
        <strain evidence="8">NRRL 1566</strain>
    </source>
</reference>
<dbReference type="EC" id="3.6.5.-" evidence="7"/>
<comment type="function">
    <text evidence="7">Small GTPase required for proper nuclear import of RNA polymerase II (RNAPII). May act at an RNAP assembly step prior to nuclear import.</text>
</comment>
<dbReference type="Proteomes" id="UP001139887">
    <property type="component" value="Unassembled WGS sequence"/>
</dbReference>
<dbReference type="CDD" id="cd17870">
    <property type="entry name" value="GPN1"/>
    <property type="match status" value="1"/>
</dbReference>
<gene>
    <name evidence="8" type="ORF">IWW36_000283</name>
</gene>
<comment type="similarity">
    <text evidence="1 7">Belongs to the GPN-loop GTPase family.</text>
</comment>
<evidence type="ECO:0000256" key="3">
    <source>
        <dbReference type="ARBA" id="ARBA00022553"/>
    </source>
</evidence>
<evidence type="ECO:0000313" key="8">
    <source>
        <dbReference type="EMBL" id="KAJ2852396.1"/>
    </source>
</evidence>
<dbReference type="GO" id="GO:0003924">
    <property type="term" value="F:GTPase activity"/>
    <property type="evidence" value="ECO:0007669"/>
    <property type="project" value="InterPro"/>
</dbReference>
<dbReference type="EMBL" id="JANBUW010000003">
    <property type="protein sequence ID" value="KAJ2852396.1"/>
    <property type="molecule type" value="Genomic_DNA"/>
</dbReference>
<comment type="subcellular location">
    <subcellularLocation>
        <location evidence="7">Cytoplasm</location>
    </subcellularLocation>
    <subcellularLocation>
        <location evidence="7">Nucleus</location>
    </subcellularLocation>
</comment>
<dbReference type="PANTHER" id="PTHR21231:SF8">
    <property type="entry name" value="GPN-LOOP GTPASE 1"/>
    <property type="match status" value="1"/>
</dbReference>
<dbReference type="GO" id="GO:0005737">
    <property type="term" value="C:cytoplasm"/>
    <property type="evidence" value="ECO:0007669"/>
    <property type="project" value="UniProtKB-SubCell"/>
</dbReference>
<protein>
    <recommendedName>
        <fullName evidence="7">GPN-loop GTPase</fullName>
        <ecNumber evidence="7">3.6.5.-</ecNumber>
    </recommendedName>
</protein>
<dbReference type="InterPro" id="IPR030230">
    <property type="entry name" value="Gpn1/Npa3/XAB1"/>
</dbReference>
<organism evidence="8 9">
    <name type="scientific">Coemansia brasiliensis</name>
    <dbReference type="NCBI Taxonomy" id="2650707"/>
    <lineage>
        <taxon>Eukaryota</taxon>
        <taxon>Fungi</taxon>
        <taxon>Fungi incertae sedis</taxon>
        <taxon>Zoopagomycota</taxon>
        <taxon>Kickxellomycotina</taxon>
        <taxon>Kickxellomycetes</taxon>
        <taxon>Kickxellales</taxon>
        <taxon>Kickxellaceae</taxon>
        <taxon>Coemansia</taxon>
    </lineage>
</organism>
<keyword evidence="9" id="KW-1185">Reference proteome</keyword>
<dbReference type="PANTHER" id="PTHR21231">
    <property type="entry name" value="XPA-BINDING PROTEIN 1-RELATED"/>
    <property type="match status" value="1"/>
</dbReference>
<dbReference type="SUPFAM" id="SSF52540">
    <property type="entry name" value="P-loop containing nucleoside triphosphate hydrolases"/>
    <property type="match status" value="1"/>
</dbReference>
<dbReference type="FunFam" id="3.40.50.300:FF:000579">
    <property type="entry name" value="GPN-loop GTPase"/>
    <property type="match status" value="1"/>
</dbReference>
<evidence type="ECO:0000256" key="6">
    <source>
        <dbReference type="ARBA" id="ARBA00023134"/>
    </source>
</evidence>
<proteinExistence type="inferred from homology"/>
<evidence type="ECO:0000256" key="7">
    <source>
        <dbReference type="RuleBase" id="RU365059"/>
    </source>
</evidence>
<keyword evidence="5 7" id="KW-0378">Hydrolase</keyword>
<evidence type="ECO:0000256" key="5">
    <source>
        <dbReference type="ARBA" id="ARBA00022801"/>
    </source>
</evidence>
<evidence type="ECO:0000256" key="2">
    <source>
        <dbReference type="ARBA" id="ARBA00022490"/>
    </source>
</evidence>
<dbReference type="InterPro" id="IPR004130">
    <property type="entry name" value="Gpn"/>
</dbReference>
<keyword evidence="6 7" id="KW-0342">GTP-binding</keyword>
<keyword evidence="2 7" id="KW-0963">Cytoplasm</keyword>
<evidence type="ECO:0000256" key="1">
    <source>
        <dbReference type="ARBA" id="ARBA00005290"/>
    </source>
</evidence>
<name>A0A9W8M1X7_9FUNG</name>
<dbReference type="OrthoDB" id="243313at2759"/>